<dbReference type="InterPro" id="IPR057744">
    <property type="entry name" value="OTAase-like"/>
</dbReference>
<dbReference type="InterPro" id="IPR006680">
    <property type="entry name" value="Amidohydro-rel"/>
</dbReference>
<reference evidence="2 3" key="1">
    <citation type="submission" date="2023-07" db="EMBL/GenBank/DDBJ databases">
        <title>Genomic Encyclopedia of Type Strains, Phase IV (KMG-IV): sequencing the most valuable type-strain genomes for metagenomic binning, comparative biology and taxonomic classification.</title>
        <authorList>
            <person name="Goeker M."/>
        </authorList>
    </citation>
    <scope>NUCLEOTIDE SEQUENCE [LARGE SCALE GENOMIC DNA]</scope>
    <source>
        <strain evidence="2 3">DSM 23837</strain>
    </source>
</reference>
<evidence type="ECO:0000259" key="1">
    <source>
        <dbReference type="Pfam" id="PF01979"/>
    </source>
</evidence>
<dbReference type="Proteomes" id="UP001223586">
    <property type="component" value="Unassembled WGS sequence"/>
</dbReference>
<dbReference type="SUPFAM" id="SSF51556">
    <property type="entry name" value="Metallo-dependent hydrolases"/>
    <property type="match status" value="1"/>
</dbReference>
<dbReference type="SUPFAM" id="SSF51338">
    <property type="entry name" value="Composite domain of metallo-dependent hydrolases"/>
    <property type="match status" value="1"/>
</dbReference>
<dbReference type="Pfam" id="PF01979">
    <property type="entry name" value="Amidohydro_1"/>
    <property type="match status" value="1"/>
</dbReference>
<sequence length="410" mass="44069">MSKKILFGGLLITGDGELIENSYIVIDGEKISAVGVGSKDNVPSDAEFIDVTGKTVMPGLIDAHLHIIGGKSLNLAQMALEPRELQMGRALKDLDKLIDAGFTAVRDVGSPIAVHIRQLIQEGVYTGPRIKTSNLMLSQTAGHGDMHMLPPSFNLFRVCDGADECRKAAREQFRAGADFIKISSSGGVLSEKDDPRSPQFTIEEIEAIVYEAEAVGSYVASHAQSTIGIKNALKAGVKTIEHGILIDQEGIEMMLERDAILVPTLSIVKRIVEQGHLYGVPDFGLRKAKAYYEIHKENMYKAYEAGVKIAAATDFLGCPPVEHGGNAEELQIFVDDLGFSPMEAIVSGTQHAADALAIGGEVGSIKEGKLADLIVVDGNPLEDINVLVKTENIEKVFVGGELLKDKVKLP</sequence>
<feature type="domain" description="Amidohydrolase-related" evidence="1">
    <location>
        <begin position="55"/>
        <end position="402"/>
    </location>
</feature>
<proteinExistence type="predicted"/>
<dbReference type="CDD" id="cd01299">
    <property type="entry name" value="Met_dep_hydrolase_A"/>
    <property type="match status" value="1"/>
</dbReference>
<comment type="caution">
    <text evidence="2">The sequence shown here is derived from an EMBL/GenBank/DDBJ whole genome shotgun (WGS) entry which is preliminary data.</text>
</comment>
<organism evidence="2 3">
    <name type="scientific">Bacillus chungangensis</name>
    <dbReference type="NCBI Taxonomy" id="587633"/>
    <lineage>
        <taxon>Bacteria</taxon>
        <taxon>Bacillati</taxon>
        <taxon>Bacillota</taxon>
        <taxon>Bacilli</taxon>
        <taxon>Bacillales</taxon>
        <taxon>Bacillaceae</taxon>
        <taxon>Bacillus</taxon>
    </lineage>
</organism>
<protein>
    <submittedName>
        <fullName evidence="2">Imidazolonepropionase-like amidohydrolase</fullName>
    </submittedName>
</protein>
<dbReference type="InterPro" id="IPR051781">
    <property type="entry name" value="Metallo-dep_Hydrolase"/>
</dbReference>
<name>A0ABT9WQT7_9BACI</name>
<dbReference type="Gene3D" id="2.30.40.10">
    <property type="entry name" value="Urease, subunit C, domain 1"/>
    <property type="match status" value="1"/>
</dbReference>
<evidence type="ECO:0000313" key="3">
    <source>
        <dbReference type="Proteomes" id="UP001223586"/>
    </source>
</evidence>
<dbReference type="PANTHER" id="PTHR43135">
    <property type="entry name" value="ALPHA-D-RIBOSE 1-METHYLPHOSPHONATE 5-TRIPHOSPHATE DIPHOSPHATASE"/>
    <property type="match status" value="1"/>
</dbReference>
<keyword evidence="3" id="KW-1185">Reference proteome</keyword>
<gene>
    <name evidence="2" type="ORF">J2S08_001141</name>
</gene>
<dbReference type="EMBL" id="JAUSTT010000005">
    <property type="protein sequence ID" value="MDQ0175307.1"/>
    <property type="molecule type" value="Genomic_DNA"/>
</dbReference>
<dbReference type="InterPro" id="IPR032466">
    <property type="entry name" value="Metal_Hydrolase"/>
</dbReference>
<dbReference type="Gene3D" id="3.20.20.140">
    <property type="entry name" value="Metal-dependent hydrolases"/>
    <property type="match status" value="1"/>
</dbReference>
<dbReference type="RefSeq" id="WP_307227517.1">
    <property type="nucleotide sequence ID" value="NZ_JAUSTT010000005.1"/>
</dbReference>
<dbReference type="InterPro" id="IPR011059">
    <property type="entry name" value="Metal-dep_hydrolase_composite"/>
</dbReference>
<accession>A0ABT9WQT7</accession>
<evidence type="ECO:0000313" key="2">
    <source>
        <dbReference type="EMBL" id="MDQ0175307.1"/>
    </source>
</evidence>
<dbReference type="PANTHER" id="PTHR43135:SF3">
    <property type="entry name" value="ALPHA-D-RIBOSE 1-METHYLPHOSPHONATE 5-TRIPHOSPHATE DIPHOSPHATASE"/>
    <property type="match status" value="1"/>
</dbReference>